<organism evidence="6 7">
    <name type="scientific">Oryzomicrobium terrae</name>
    <dbReference type="NCBI Taxonomy" id="1735038"/>
    <lineage>
        <taxon>Bacteria</taxon>
        <taxon>Pseudomonadati</taxon>
        <taxon>Pseudomonadota</taxon>
        <taxon>Betaproteobacteria</taxon>
        <taxon>Rhodocyclales</taxon>
        <taxon>Rhodocyclaceae</taxon>
        <taxon>Oryzomicrobium</taxon>
    </lineage>
</organism>
<sequence>MFSALFALPRTVWLIGLISLVNDSASEMLYPLIPLYLSSVLMAGPRALGIIEGIAEATASLLKLFSGVVVDRTRRSKPWIVFGYGLAGLGRPLIAFVASWPWLLVLRFADRVGKGLRSSPRDALLAASVAPQRRGLAFGVHRAMDNAGAVVGPLLAALLLGTGMPLRDIFLWSVLPAGLCLALALALREPVADSAGREAQAVRPFDWRLGDLPATFRRYLAVVALFTLGNSSNMFLLLRARELGVAEAAIPLLWAAVSAVAMLFSTPLSALSDRFGRVPLLTMGYLAYGLFYLGMGWLAHDGAWLFALFAFYGLFLAATEGVEKALVADLAPAARRGTAFGWFNLTSGACLLPASLVFGWLYQTASPRVAFSFSAGCALLAALLLWRWVRADCHPPSHAGM</sequence>
<name>A0A5C1EE42_9RHOO</name>
<dbReference type="SUPFAM" id="SSF103473">
    <property type="entry name" value="MFS general substrate transporter"/>
    <property type="match status" value="1"/>
</dbReference>
<dbReference type="Pfam" id="PF07690">
    <property type="entry name" value="MFS_1"/>
    <property type="match status" value="1"/>
</dbReference>
<dbReference type="Proteomes" id="UP000323671">
    <property type="component" value="Chromosome"/>
</dbReference>
<dbReference type="PANTHER" id="PTHR23518:SF2">
    <property type="entry name" value="MAJOR FACILITATOR SUPERFAMILY TRANSPORTER"/>
    <property type="match status" value="1"/>
</dbReference>
<keyword evidence="1 4" id="KW-0812">Transmembrane</keyword>
<evidence type="ECO:0000313" key="7">
    <source>
        <dbReference type="Proteomes" id="UP000323671"/>
    </source>
</evidence>
<dbReference type="InterPro" id="IPR020846">
    <property type="entry name" value="MFS_dom"/>
</dbReference>
<keyword evidence="7" id="KW-1185">Reference proteome</keyword>
<feature type="transmembrane region" description="Helical" evidence="4">
    <location>
        <begin position="342"/>
        <end position="363"/>
    </location>
</feature>
<evidence type="ECO:0000256" key="1">
    <source>
        <dbReference type="ARBA" id="ARBA00022692"/>
    </source>
</evidence>
<keyword evidence="3 4" id="KW-0472">Membrane</keyword>
<dbReference type="InterPro" id="IPR011701">
    <property type="entry name" value="MFS"/>
</dbReference>
<dbReference type="AlphaFoldDB" id="A0A5C1EE42"/>
<proteinExistence type="predicted"/>
<dbReference type="RefSeq" id="WP_149426324.1">
    <property type="nucleotide sequence ID" value="NZ_CP022579.1"/>
</dbReference>
<dbReference type="Gene3D" id="1.20.1250.20">
    <property type="entry name" value="MFS general substrate transporter like domains"/>
    <property type="match status" value="2"/>
</dbReference>
<feature type="transmembrane region" description="Helical" evidence="4">
    <location>
        <begin position="304"/>
        <end position="322"/>
    </location>
</feature>
<reference evidence="6 7" key="1">
    <citation type="submission" date="2017-07" db="EMBL/GenBank/DDBJ databases">
        <title>Complete genome sequence of Oryzomicrobium terrae TPP412.</title>
        <authorList>
            <person name="Chiu L.-W."/>
            <person name="Lo K.-J."/>
            <person name="Tsai Y.-M."/>
            <person name="Lin S.-S."/>
            <person name="Kuo C.-H."/>
            <person name="Liu C.-T."/>
        </authorList>
    </citation>
    <scope>NUCLEOTIDE SEQUENCE [LARGE SCALE GENOMIC DNA]</scope>
    <source>
        <strain evidence="6 7">TPP412</strain>
    </source>
</reference>
<protein>
    <submittedName>
        <fullName evidence="6">Major facilitator superfamily transporter</fullName>
    </submittedName>
</protein>
<dbReference type="EMBL" id="CP022579">
    <property type="protein sequence ID" value="QEL66518.1"/>
    <property type="molecule type" value="Genomic_DNA"/>
</dbReference>
<feature type="transmembrane region" description="Helical" evidence="4">
    <location>
        <begin position="278"/>
        <end position="298"/>
    </location>
</feature>
<dbReference type="PROSITE" id="PS50850">
    <property type="entry name" value="MFS"/>
    <property type="match status" value="1"/>
</dbReference>
<accession>A0A5C1EE42</accession>
<feature type="transmembrane region" description="Helical" evidence="4">
    <location>
        <begin position="81"/>
        <end position="103"/>
    </location>
</feature>
<feature type="transmembrane region" description="Helical" evidence="4">
    <location>
        <begin position="219"/>
        <end position="240"/>
    </location>
</feature>
<dbReference type="InterPro" id="IPR036259">
    <property type="entry name" value="MFS_trans_sf"/>
</dbReference>
<evidence type="ECO:0000256" key="4">
    <source>
        <dbReference type="SAM" id="Phobius"/>
    </source>
</evidence>
<dbReference type="KEGG" id="otr:OTERR_30420"/>
<gene>
    <name evidence="6" type="ORF">OTERR_30420</name>
</gene>
<evidence type="ECO:0000256" key="2">
    <source>
        <dbReference type="ARBA" id="ARBA00022989"/>
    </source>
</evidence>
<evidence type="ECO:0000313" key="6">
    <source>
        <dbReference type="EMBL" id="QEL66518.1"/>
    </source>
</evidence>
<feature type="transmembrane region" description="Helical" evidence="4">
    <location>
        <begin position="252"/>
        <end position="271"/>
    </location>
</feature>
<evidence type="ECO:0000259" key="5">
    <source>
        <dbReference type="PROSITE" id="PS50850"/>
    </source>
</evidence>
<feature type="transmembrane region" description="Helical" evidence="4">
    <location>
        <begin position="369"/>
        <end position="389"/>
    </location>
</feature>
<dbReference type="CDD" id="cd17370">
    <property type="entry name" value="MFS_MJ1317_like"/>
    <property type="match status" value="1"/>
</dbReference>
<dbReference type="PANTHER" id="PTHR23518">
    <property type="entry name" value="C-METHYLTRANSFERASE"/>
    <property type="match status" value="1"/>
</dbReference>
<dbReference type="GO" id="GO:0022857">
    <property type="term" value="F:transmembrane transporter activity"/>
    <property type="evidence" value="ECO:0007669"/>
    <property type="project" value="InterPro"/>
</dbReference>
<keyword evidence="2 4" id="KW-1133">Transmembrane helix</keyword>
<feature type="domain" description="Major facilitator superfamily (MFS) profile" evidence="5">
    <location>
        <begin position="11"/>
        <end position="393"/>
    </location>
</feature>
<evidence type="ECO:0000256" key="3">
    <source>
        <dbReference type="ARBA" id="ARBA00023136"/>
    </source>
</evidence>
<feature type="transmembrane region" description="Helical" evidence="4">
    <location>
        <begin position="169"/>
        <end position="187"/>
    </location>
</feature>